<evidence type="ECO:0000313" key="3">
    <source>
        <dbReference type="Proteomes" id="UP000280834"/>
    </source>
</evidence>
<dbReference type="WBParaSite" id="BTMF_0001804201-mRNA-1">
    <property type="protein sequence ID" value="BTMF_0001804201-mRNA-1"/>
    <property type="gene ID" value="BTMF_0001804201"/>
</dbReference>
<protein>
    <submittedName>
        <fullName evidence="2 4">Uncharacterized protein</fullName>
    </submittedName>
</protein>
<evidence type="ECO:0000313" key="2">
    <source>
        <dbReference type="EMBL" id="VDO56895.1"/>
    </source>
</evidence>
<proteinExistence type="predicted"/>
<dbReference type="STRING" id="42155.A0A0R3RDB9"/>
<name>A0A0R3RDB9_9BILA</name>
<feature type="region of interest" description="Disordered" evidence="1">
    <location>
        <begin position="1"/>
        <end position="24"/>
    </location>
</feature>
<organism evidence="4">
    <name type="scientific">Brugia timori</name>
    <dbReference type="NCBI Taxonomy" id="42155"/>
    <lineage>
        <taxon>Eukaryota</taxon>
        <taxon>Metazoa</taxon>
        <taxon>Ecdysozoa</taxon>
        <taxon>Nematoda</taxon>
        <taxon>Chromadorea</taxon>
        <taxon>Rhabditida</taxon>
        <taxon>Spirurina</taxon>
        <taxon>Spiruromorpha</taxon>
        <taxon>Filarioidea</taxon>
        <taxon>Onchocercidae</taxon>
        <taxon>Brugia</taxon>
    </lineage>
</organism>
<evidence type="ECO:0000313" key="4">
    <source>
        <dbReference type="WBParaSite" id="BTMF_0001804201-mRNA-1"/>
    </source>
</evidence>
<reference evidence="2 3" key="2">
    <citation type="submission" date="2018-11" db="EMBL/GenBank/DDBJ databases">
        <authorList>
            <consortium name="Pathogen Informatics"/>
        </authorList>
    </citation>
    <scope>NUCLEOTIDE SEQUENCE [LARGE SCALE GENOMIC DNA]</scope>
</reference>
<dbReference type="Proteomes" id="UP000280834">
    <property type="component" value="Unassembled WGS sequence"/>
</dbReference>
<reference evidence="4" key="1">
    <citation type="submission" date="2017-02" db="UniProtKB">
        <authorList>
            <consortium name="WormBaseParasite"/>
        </authorList>
    </citation>
    <scope>IDENTIFICATION</scope>
</reference>
<feature type="compositionally biased region" description="Basic and acidic residues" evidence="1">
    <location>
        <begin position="1"/>
        <end position="16"/>
    </location>
</feature>
<accession>A0A0R3RDB9</accession>
<sequence length="73" mass="8172">MFAIRITDDTDLREDSTESTQSSICSTDGCGDLLTASSQHTNELKPLTDFRRTVSAIEFRRSPDNFTSDIPTR</sequence>
<keyword evidence="3" id="KW-1185">Reference proteome</keyword>
<evidence type="ECO:0000256" key="1">
    <source>
        <dbReference type="SAM" id="MobiDB-lite"/>
    </source>
</evidence>
<gene>
    <name evidence="2" type="ORF">BTMF_LOCUS16006</name>
</gene>
<dbReference type="AlphaFoldDB" id="A0A0R3RDB9"/>
<dbReference type="EMBL" id="UZAG01023499">
    <property type="protein sequence ID" value="VDO56895.1"/>
    <property type="molecule type" value="Genomic_DNA"/>
</dbReference>